<gene>
    <name evidence="2" type="ORF">PGLA2088_LOCUS28004</name>
</gene>
<protein>
    <submittedName>
        <fullName evidence="2">Uncharacterized protein</fullName>
    </submittedName>
</protein>
<accession>A0A813K2W5</accession>
<sequence length="610" mass="67311">VQFAFEEEAEAEEGDLPPMHHNLAAFARNQPGFGPASNTFGMQTGWPQGPTSFHSQPMWVQPPGGTVPQTMSQMLSSQPAQGFPPLPPSGSRGQAPVAPGGTNGFTEDELHKLATNEKWTGLPSSFKRAAGEIYQLMRSSGFGSVREWFQSSWLGAPDTQQKRDLFHTATLCDMRIAEYTQSQGANGLAWALSHDDMLEGMLRQLSAAKEYHLTGDSAQASRIIAFRTGNDSVLPSWLQSETREFSNAVHKQELRARPSATKRNADSAPLPLSQMQEHHQQAWRALIHEVRMLCEARRAPGPTGAAALSFYSSEERVLAEGGKDPARQAELRALGRKVGGPRSEYIKYLNREDVKPLWEFCSQKEARACCSFKAENCFTYVVVPPWMRLYQCAPAVRHYEVGGSTVTAQLSAPCPGCKSHQVLRGSTLHDGKWKPWSAVASPYPALLVSRWSKLIADCMEVKPSCQILCEQLVSPFSSVAAPADIPNLNSLAGCNLNIHGLGGDRLLTVDKVARYSHIDDHLTLGCDSELVQQVANAWAALIRKRGFIVKEPPVVAAIDRYIGYSSQVTPARWKLPLRTLLLLDRALDYLDLGVDYTWFETRAEAKVREV</sequence>
<organism evidence="2 3">
    <name type="scientific">Polarella glacialis</name>
    <name type="common">Dinoflagellate</name>
    <dbReference type="NCBI Taxonomy" id="89957"/>
    <lineage>
        <taxon>Eukaryota</taxon>
        <taxon>Sar</taxon>
        <taxon>Alveolata</taxon>
        <taxon>Dinophyceae</taxon>
        <taxon>Suessiales</taxon>
        <taxon>Suessiaceae</taxon>
        <taxon>Polarella</taxon>
    </lineage>
</organism>
<proteinExistence type="predicted"/>
<comment type="caution">
    <text evidence="2">The sequence shown here is derived from an EMBL/GenBank/DDBJ whole genome shotgun (WGS) entry which is preliminary data.</text>
</comment>
<feature type="region of interest" description="Disordered" evidence="1">
    <location>
        <begin position="76"/>
        <end position="97"/>
    </location>
</feature>
<evidence type="ECO:0000256" key="1">
    <source>
        <dbReference type="SAM" id="MobiDB-lite"/>
    </source>
</evidence>
<name>A0A813K2W5_POLGL</name>
<dbReference type="EMBL" id="CAJNNW010027690">
    <property type="protein sequence ID" value="CAE8692694.1"/>
    <property type="molecule type" value="Genomic_DNA"/>
</dbReference>
<evidence type="ECO:0000313" key="3">
    <source>
        <dbReference type="Proteomes" id="UP000626109"/>
    </source>
</evidence>
<evidence type="ECO:0000313" key="2">
    <source>
        <dbReference type="EMBL" id="CAE8692694.1"/>
    </source>
</evidence>
<dbReference type="Proteomes" id="UP000626109">
    <property type="component" value="Unassembled WGS sequence"/>
</dbReference>
<feature type="non-terminal residue" evidence="2">
    <location>
        <position position="610"/>
    </location>
</feature>
<dbReference type="AlphaFoldDB" id="A0A813K2W5"/>
<reference evidence="2" key="1">
    <citation type="submission" date="2021-02" db="EMBL/GenBank/DDBJ databases">
        <authorList>
            <person name="Dougan E. K."/>
            <person name="Rhodes N."/>
            <person name="Thang M."/>
            <person name="Chan C."/>
        </authorList>
    </citation>
    <scope>NUCLEOTIDE SEQUENCE</scope>
</reference>